<dbReference type="SUPFAM" id="SSF50346">
    <property type="entry name" value="PRC-barrel domain"/>
    <property type="match status" value="1"/>
</dbReference>
<proteinExistence type="predicted"/>
<dbReference type="EMBL" id="CP141615">
    <property type="protein sequence ID" value="WRP18352.1"/>
    <property type="molecule type" value="Genomic_DNA"/>
</dbReference>
<dbReference type="PANTHER" id="PTHR40061">
    <property type="entry name" value="SPORULATION PROTEIN YLMC-RELATED"/>
    <property type="match status" value="1"/>
</dbReference>
<accession>A0ABZ1C247</accession>
<dbReference type="PANTHER" id="PTHR40061:SF1">
    <property type="entry name" value="SPORULATION PROTEIN YLMC-RELATED"/>
    <property type="match status" value="1"/>
</dbReference>
<keyword evidence="4" id="KW-1185">Reference proteome</keyword>
<feature type="compositionally biased region" description="Basic and acidic residues" evidence="1">
    <location>
        <begin position="115"/>
        <end position="124"/>
    </location>
</feature>
<feature type="domain" description="PRC-barrel" evidence="2">
    <location>
        <begin position="2"/>
        <end position="71"/>
    </location>
</feature>
<dbReference type="Pfam" id="PF05239">
    <property type="entry name" value="PRC"/>
    <property type="match status" value="1"/>
</dbReference>
<organism evidence="3 4">
    <name type="scientific">Carboxydichorda subterranea</name>
    <dbReference type="NCBI Taxonomy" id="3109565"/>
    <lineage>
        <taxon>Bacteria</taxon>
        <taxon>Bacillati</taxon>
        <taxon>Bacillota</taxon>
        <taxon>Limnochordia</taxon>
        <taxon>Limnochordales</taxon>
        <taxon>Geochordaceae</taxon>
        <taxon>Carboxydichorda</taxon>
    </lineage>
</organism>
<evidence type="ECO:0000313" key="3">
    <source>
        <dbReference type="EMBL" id="WRP18352.1"/>
    </source>
</evidence>
<dbReference type="Gene3D" id="2.30.30.240">
    <property type="entry name" value="PRC-barrel domain"/>
    <property type="match status" value="1"/>
</dbReference>
<dbReference type="InterPro" id="IPR027275">
    <property type="entry name" value="PRC-brl_dom"/>
</dbReference>
<name>A0ABZ1C247_9FIRM</name>
<dbReference type="InterPro" id="IPR011033">
    <property type="entry name" value="PRC_barrel-like_sf"/>
</dbReference>
<feature type="region of interest" description="Disordered" evidence="1">
    <location>
        <begin position="74"/>
        <end position="124"/>
    </location>
</feature>
<gene>
    <name evidence="3" type="ORF">U7230_04915</name>
</gene>
<sequence>MSQLIGKEIVDLSQGIRIGPVREADLVIQVRGGRIDALVLPVRHGLWGRREVVVPWNRVLKVGPDVIIVELGERPSTGMNSTGPERLHLVTSRQSDRKESVDGGNGHWRLRHPGAGREGRPGDA</sequence>
<evidence type="ECO:0000256" key="1">
    <source>
        <dbReference type="SAM" id="MobiDB-lite"/>
    </source>
</evidence>
<protein>
    <submittedName>
        <fullName evidence="3">YlmC/YmxH family sporulation protein</fullName>
    </submittedName>
</protein>
<evidence type="ECO:0000313" key="4">
    <source>
        <dbReference type="Proteomes" id="UP001332192"/>
    </source>
</evidence>
<dbReference type="Proteomes" id="UP001332192">
    <property type="component" value="Chromosome"/>
</dbReference>
<evidence type="ECO:0000259" key="2">
    <source>
        <dbReference type="Pfam" id="PF05239"/>
    </source>
</evidence>
<reference evidence="3 4" key="1">
    <citation type="journal article" date="2024" name="Front. Microbiol.">
        <title>Novel thermophilic genera Geochorda gen. nov. and Carboxydochorda gen. nov. from the deep terrestrial subsurface reveal the ecophysiological diversity in the class Limnochordia.</title>
        <authorList>
            <person name="Karnachuk O.V."/>
            <person name="Lukina A.P."/>
            <person name="Avakyan M.R."/>
            <person name="Kadnikov V.V."/>
            <person name="Begmatov S."/>
            <person name="Beletsky A.V."/>
            <person name="Vlasova K.G."/>
            <person name="Novikov A.A."/>
            <person name="Shcherbakova V.A."/>
            <person name="Mardanov A.V."/>
            <person name="Ravin N.V."/>
        </authorList>
    </citation>
    <scope>NUCLEOTIDE SEQUENCE [LARGE SCALE GENOMIC DNA]</scope>
    <source>
        <strain evidence="3 4">L945</strain>
    </source>
</reference>
<dbReference type="InterPro" id="IPR014238">
    <property type="entry name" value="Spore_YlmC/YmxH"/>
</dbReference>
<dbReference type="NCBIfam" id="TIGR02888">
    <property type="entry name" value="spore_YlmC_YmxH"/>
    <property type="match status" value="1"/>
</dbReference>
<dbReference type="RefSeq" id="WP_324717623.1">
    <property type="nucleotide sequence ID" value="NZ_CP141615.1"/>
</dbReference>